<dbReference type="Pfam" id="PF04818">
    <property type="entry name" value="CID"/>
    <property type="match status" value="1"/>
</dbReference>
<evidence type="ECO:0000313" key="4">
    <source>
        <dbReference type="Proteomes" id="UP000012174"/>
    </source>
</evidence>
<dbReference type="OrthoDB" id="10069473at2759"/>
<dbReference type="Gene3D" id="1.25.40.90">
    <property type="match status" value="1"/>
</dbReference>
<dbReference type="OMA" id="LWMQRLK"/>
<dbReference type="STRING" id="1287681.M7SM35"/>
<dbReference type="Proteomes" id="UP000012174">
    <property type="component" value="Unassembled WGS sequence"/>
</dbReference>
<evidence type="ECO:0000256" key="1">
    <source>
        <dbReference type="SAM" id="MobiDB-lite"/>
    </source>
</evidence>
<accession>M7SM35</accession>
<dbReference type="InterPro" id="IPR008942">
    <property type="entry name" value="ENTH_VHS"/>
</dbReference>
<dbReference type="InterPro" id="IPR047883">
    <property type="entry name" value="Rtt103-like_CID"/>
</dbReference>
<dbReference type="KEGG" id="ela:UCREL1_5561"/>
<sequence>MSYSDDAVLAKLSALSETQDSIVGVAQWIMFHRRHAERTVQLWLQRLKDSSSHKRLNLIYLANEVSQQCKARHREEFLVAFSPAIAEAVATAYKGAPTEVQQRIRRVVDVWKERNVFEVPIQDAVEKRLNELDKARGTAKTGLGGSIFGSASLPSELASLSTPQQNVTKLLLPTKTAVSSANQEYDKLMGPGATVPSAPVYAARLSGLLKTLAQAEGAVEQCVKARRVLVGELQKLLDSNRAAVLADEGQMDTFEGKRLDVEDKKNEVERAIMAGLPNDEPYMSSNGLGLSDHHQSAPEPEVEALTPPPMEQDVSEQQPSQPPQWSPDLPQEATFQQQQAPAAPGLEMFSNLAAQYKSVPVPAANGSKKRRLDDGDDFPDLGADGIDADVVETLRRESNGA</sequence>
<gene>
    <name evidence="3" type="ORF">UCREL1_5561</name>
</gene>
<dbReference type="EMBL" id="KB706433">
    <property type="protein sequence ID" value="EMR67449.1"/>
    <property type="molecule type" value="Genomic_DNA"/>
</dbReference>
<dbReference type="SMART" id="SM00582">
    <property type="entry name" value="RPR"/>
    <property type="match status" value="1"/>
</dbReference>
<dbReference type="HOGENOM" id="CLU_042070_0_0_1"/>
<dbReference type="InterPro" id="IPR006569">
    <property type="entry name" value="CID_dom"/>
</dbReference>
<reference evidence="4" key="1">
    <citation type="journal article" date="2013" name="Genome Announc.">
        <title>Draft genome sequence of the grapevine dieback fungus Eutypa lata UCR-EL1.</title>
        <authorList>
            <person name="Blanco-Ulate B."/>
            <person name="Rolshausen P.E."/>
            <person name="Cantu D."/>
        </authorList>
    </citation>
    <scope>NUCLEOTIDE SEQUENCE [LARGE SCALE GENOMIC DNA]</scope>
    <source>
        <strain evidence="4">UCR-EL1</strain>
    </source>
</reference>
<dbReference type="GO" id="GO:0099122">
    <property type="term" value="F:RNA polymerase II C-terminal domain binding"/>
    <property type="evidence" value="ECO:0007669"/>
    <property type="project" value="InterPro"/>
</dbReference>
<dbReference type="GO" id="GO:0031124">
    <property type="term" value="P:mRNA 3'-end processing"/>
    <property type="evidence" value="ECO:0007669"/>
    <property type="project" value="InterPro"/>
</dbReference>
<name>M7SM35_EUTLA</name>
<feature type="region of interest" description="Disordered" evidence="1">
    <location>
        <begin position="360"/>
        <end position="386"/>
    </location>
</feature>
<evidence type="ECO:0000259" key="2">
    <source>
        <dbReference type="PROSITE" id="PS51391"/>
    </source>
</evidence>
<dbReference type="eggNOG" id="KOG2669">
    <property type="taxonomic scope" value="Eukaryota"/>
</dbReference>
<protein>
    <submittedName>
        <fullName evidence="3">Putative duf618 domain-containing protein</fullName>
    </submittedName>
</protein>
<dbReference type="PROSITE" id="PS51391">
    <property type="entry name" value="CID"/>
    <property type="match status" value="1"/>
</dbReference>
<organism evidence="3 4">
    <name type="scientific">Eutypa lata (strain UCR-EL1)</name>
    <name type="common">Grapevine dieback disease fungus</name>
    <name type="synonym">Eutypa armeniacae</name>
    <dbReference type="NCBI Taxonomy" id="1287681"/>
    <lineage>
        <taxon>Eukaryota</taxon>
        <taxon>Fungi</taxon>
        <taxon>Dikarya</taxon>
        <taxon>Ascomycota</taxon>
        <taxon>Pezizomycotina</taxon>
        <taxon>Sordariomycetes</taxon>
        <taxon>Xylariomycetidae</taxon>
        <taxon>Xylariales</taxon>
        <taxon>Diatrypaceae</taxon>
        <taxon>Eutypa</taxon>
    </lineage>
</organism>
<evidence type="ECO:0000313" key="3">
    <source>
        <dbReference type="EMBL" id="EMR67449.1"/>
    </source>
</evidence>
<dbReference type="PANTHER" id="PTHR12460">
    <property type="entry name" value="CYCLIN-DEPENDENT KINASE INHIBITOR-RELATED PROTEIN"/>
    <property type="match status" value="1"/>
</dbReference>
<feature type="region of interest" description="Disordered" evidence="1">
    <location>
        <begin position="275"/>
        <end position="346"/>
    </location>
</feature>
<dbReference type="SUPFAM" id="SSF48464">
    <property type="entry name" value="ENTH/VHS domain"/>
    <property type="match status" value="1"/>
</dbReference>
<feature type="domain" description="CID" evidence="2">
    <location>
        <begin position="1"/>
        <end position="133"/>
    </location>
</feature>
<dbReference type="PANTHER" id="PTHR12460:SF0">
    <property type="entry name" value="CID DOMAIN-CONTAINING PROTEIN-RELATED"/>
    <property type="match status" value="1"/>
</dbReference>
<dbReference type="FunFam" id="1.25.40.90:FF:000030">
    <property type="entry name" value="DUF618 domain protein"/>
    <property type="match status" value="1"/>
</dbReference>
<keyword evidence="4" id="KW-1185">Reference proteome</keyword>
<dbReference type="AlphaFoldDB" id="M7SM35"/>
<dbReference type="CDD" id="cd17003">
    <property type="entry name" value="CID_Rtt103"/>
    <property type="match status" value="1"/>
</dbReference>
<feature type="compositionally biased region" description="Low complexity" evidence="1">
    <location>
        <begin position="326"/>
        <end position="344"/>
    </location>
</feature>
<proteinExistence type="predicted"/>